<feature type="signal peptide" evidence="2">
    <location>
        <begin position="1"/>
        <end position="20"/>
    </location>
</feature>
<evidence type="ECO:0000313" key="4">
    <source>
        <dbReference type="EMBL" id="CAH0519467.1"/>
    </source>
</evidence>
<evidence type="ECO:0000313" key="5">
    <source>
        <dbReference type="Proteomes" id="UP001158986"/>
    </source>
</evidence>
<organism evidence="4 5">
    <name type="scientific">Peronospora belbahrii</name>
    <dbReference type="NCBI Taxonomy" id="622444"/>
    <lineage>
        <taxon>Eukaryota</taxon>
        <taxon>Sar</taxon>
        <taxon>Stramenopiles</taxon>
        <taxon>Oomycota</taxon>
        <taxon>Peronosporomycetes</taxon>
        <taxon>Peronosporales</taxon>
        <taxon>Peronosporaceae</taxon>
        <taxon>Peronospora</taxon>
    </lineage>
</organism>
<evidence type="ECO:0000256" key="2">
    <source>
        <dbReference type="SAM" id="SignalP"/>
    </source>
</evidence>
<proteinExistence type="predicted"/>
<gene>
    <name evidence="4" type="ORF">PBS001_LOCUS5993</name>
</gene>
<accession>A0ABN8D216</accession>
<evidence type="ECO:0000256" key="1">
    <source>
        <dbReference type="SAM" id="MobiDB-lite"/>
    </source>
</evidence>
<protein>
    <recommendedName>
        <fullName evidence="3">Temptin Cys/Cys disulfide domain-containing protein</fullName>
    </recommendedName>
</protein>
<feature type="chain" id="PRO_5045783691" description="Temptin Cys/Cys disulfide domain-containing protein" evidence="2">
    <location>
        <begin position="21"/>
        <end position="221"/>
    </location>
</feature>
<comment type="caution">
    <text evidence="4">The sequence shown here is derived from an EMBL/GenBank/DDBJ whole genome shotgun (WGS) entry which is preliminary data.</text>
</comment>
<sequence>MLAFVQIAVAVATFMQAASAYSSYMKLIPNGLNLGKPLGHSETSYTDFGTLFSDKGTEWLKVCSLTWPGGSVTCGEALGDPCCKWSSNEPDYTLTEVNTDGTKCADDSASAAPAPSEAPTGDIYKPTGHTAAKDLANATAAIDSTYSAAFTDLTDNAVVTDPVEDLVVLHPLDGTNGAYPTDDTTATHPTNDTTATYETGGAAATDLKDDILAKDSAEYCE</sequence>
<dbReference type="EMBL" id="CAKLCB010000298">
    <property type="protein sequence ID" value="CAH0519467.1"/>
    <property type="molecule type" value="Genomic_DNA"/>
</dbReference>
<feature type="region of interest" description="Disordered" evidence="1">
    <location>
        <begin position="178"/>
        <end position="197"/>
    </location>
</feature>
<dbReference type="InterPro" id="IPR055313">
    <property type="entry name" value="Temptin-like"/>
</dbReference>
<reference evidence="4 5" key="1">
    <citation type="submission" date="2021-11" db="EMBL/GenBank/DDBJ databases">
        <authorList>
            <person name="Islam A."/>
            <person name="Islam S."/>
            <person name="Flora M.S."/>
            <person name="Rahman M."/>
            <person name="Ziaur R.M."/>
            <person name="Epstein J.H."/>
            <person name="Hassan M."/>
            <person name="Klassen M."/>
            <person name="Woodard K."/>
            <person name="Webb A."/>
            <person name="Webby R.J."/>
            <person name="El Zowalaty M.E."/>
        </authorList>
    </citation>
    <scope>NUCLEOTIDE SEQUENCE [LARGE SCALE GENOMIC DNA]</scope>
    <source>
        <strain evidence="4">Pbs1</strain>
    </source>
</reference>
<dbReference type="Proteomes" id="UP001158986">
    <property type="component" value="Unassembled WGS sequence"/>
</dbReference>
<keyword evidence="5" id="KW-1185">Reference proteome</keyword>
<dbReference type="PANTHER" id="PTHR34737">
    <property type="entry name" value="EF-HAND DOMAIN-CONTAINING PROTEIN"/>
    <property type="match status" value="1"/>
</dbReference>
<dbReference type="Pfam" id="PF24784">
    <property type="entry name" value="Temptin_C"/>
    <property type="match status" value="1"/>
</dbReference>
<evidence type="ECO:0000259" key="3">
    <source>
        <dbReference type="Pfam" id="PF24784"/>
    </source>
</evidence>
<name>A0ABN8D216_9STRA</name>
<keyword evidence="2" id="KW-0732">Signal</keyword>
<dbReference type="InterPro" id="IPR057626">
    <property type="entry name" value="S-S_Temptin"/>
</dbReference>
<dbReference type="PANTHER" id="PTHR34737:SF2">
    <property type="entry name" value="EF-HAND DOMAIN-CONTAINING PROTEIN"/>
    <property type="match status" value="1"/>
</dbReference>
<feature type="domain" description="Temptin Cys/Cys disulfide" evidence="3">
    <location>
        <begin position="19"/>
        <end position="92"/>
    </location>
</feature>